<dbReference type="InterPro" id="IPR029058">
    <property type="entry name" value="AB_hydrolase_fold"/>
</dbReference>
<proteinExistence type="predicted"/>
<keyword evidence="4" id="KW-1185">Reference proteome</keyword>
<dbReference type="InterPro" id="IPR050955">
    <property type="entry name" value="Plant_Biomass_Hydrol_Est"/>
</dbReference>
<dbReference type="EMBL" id="JABWMJ010000010">
    <property type="protein sequence ID" value="NUZ07995.1"/>
    <property type="molecule type" value="Genomic_DNA"/>
</dbReference>
<keyword evidence="1" id="KW-0732">Signal</keyword>
<organism evidence="3 4">
    <name type="scientific">Piscinibacter koreensis</name>
    <dbReference type="NCBI Taxonomy" id="2742824"/>
    <lineage>
        <taxon>Bacteria</taxon>
        <taxon>Pseudomonadati</taxon>
        <taxon>Pseudomonadota</taxon>
        <taxon>Betaproteobacteria</taxon>
        <taxon>Burkholderiales</taxon>
        <taxon>Sphaerotilaceae</taxon>
        <taxon>Piscinibacter</taxon>
    </lineage>
</organism>
<dbReference type="RefSeq" id="WP_176070832.1">
    <property type="nucleotide sequence ID" value="NZ_JABWMJ010000010.1"/>
</dbReference>
<reference evidence="3 4" key="1">
    <citation type="submission" date="2020-06" db="EMBL/GenBank/DDBJ databases">
        <title>Schlegella sp. ID0723 isolated from air conditioner.</title>
        <authorList>
            <person name="Kim D.Y."/>
            <person name="Kim D.-U."/>
        </authorList>
    </citation>
    <scope>NUCLEOTIDE SEQUENCE [LARGE SCALE GENOMIC DNA]</scope>
    <source>
        <strain evidence="3 4">ID0723</strain>
    </source>
</reference>
<dbReference type="GO" id="GO:0016787">
    <property type="term" value="F:hydrolase activity"/>
    <property type="evidence" value="ECO:0007669"/>
    <property type="project" value="UniProtKB-KW"/>
</dbReference>
<dbReference type="Gene3D" id="3.40.50.1820">
    <property type="entry name" value="alpha/beta hydrolase"/>
    <property type="match status" value="1"/>
</dbReference>
<dbReference type="Proteomes" id="UP000529637">
    <property type="component" value="Unassembled WGS sequence"/>
</dbReference>
<sequence>MHRVLHRMLPVVMLAILLMSSSLTFAITAPELRASMRDANQLPSPTNVDERAARGNYLPYTGYFEETYTTGAGAGRKARFYIPQGSFVRNYFLAIALPSGTDVETFLVNSGWIDTADANTLPLMILLPENGQWGPYAQEQAYIGRVLNGYQSGRRWYSIYGEFYLAGYGDGGDRLQQWAGENPLFVISQAYFDSNVDAAALAAAGEYYYVPSGQTALTSPGPAVTAPGAGVPCGVTFECVKKKDVPVPTDLFGSSTPAGAIAYWKYSNECGSTVMAGAGALGSDVCWQNKVNSKALATGYSSVVSRVSVLNAHVEYVDPRVTKQVYDSLLTYTRYTNSSAWSNALGWKVNRNMPGFQIVDMIRPENGRNVKRQYWSYVPAKVQDKRLFPNGAPVIYAFGGNGNAVFQYFESSQYIELADTYGFSVVMPGEHTGNDGVTTTWSINENDYQFILAVMQDMNGKYGQYFDQKRIYAFGHSQGGALTNFLSERDPNLFTAYSVNAGGGRNFPAGTPPAPMYGIYGEYDSANILSGRTGWFARNGLNVADGVTTDPFDLPARFNNPVQYLIYPDTPQYPGDQYETTTWYNASGMPMFAETLAYGKEHNNTVSSFRRTWLEWYNHWSRDSAGNRIYAAATPPASVSLQVVPGVLNLRSTAGLVTSVITVPAGVDLRQWSISGLTMAGAPAVSTAYASDGRSMVVTFNKAQLSSLPAGDNVPFTISGQFNRDGFQWPLSAAAAVKVMK</sequence>
<dbReference type="PANTHER" id="PTHR43037">
    <property type="entry name" value="UNNAMED PRODUCT-RELATED"/>
    <property type="match status" value="1"/>
</dbReference>
<accession>A0A7Y6NRJ6</accession>
<dbReference type="PANTHER" id="PTHR43037:SF5">
    <property type="entry name" value="FERULOYL ESTERASE"/>
    <property type="match status" value="1"/>
</dbReference>
<gene>
    <name evidence="3" type="ORF">HQN59_19705</name>
</gene>
<evidence type="ECO:0000256" key="1">
    <source>
        <dbReference type="ARBA" id="ARBA00022729"/>
    </source>
</evidence>
<evidence type="ECO:0000313" key="3">
    <source>
        <dbReference type="EMBL" id="NUZ07995.1"/>
    </source>
</evidence>
<name>A0A7Y6NRJ6_9BURK</name>
<dbReference type="SUPFAM" id="SSF53474">
    <property type="entry name" value="alpha/beta-Hydrolases"/>
    <property type="match status" value="1"/>
</dbReference>
<evidence type="ECO:0000313" key="4">
    <source>
        <dbReference type="Proteomes" id="UP000529637"/>
    </source>
</evidence>
<keyword evidence="2" id="KW-0378">Hydrolase</keyword>
<protein>
    <submittedName>
        <fullName evidence="3">Prolyl oligopeptidase family serine peptidase</fullName>
    </submittedName>
</protein>
<dbReference type="AlphaFoldDB" id="A0A7Y6NRJ6"/>
<evidence type="ECO:0000256" key="2">
    <source>
        <dbReference type="ARBA" id="ARBA00022801"/>
    </source>
</evidence>
<comment type="caution">
    <text evidence="3">The sequence shown here is derived from an EMBL/GenBank/DDBJ whole genome shotgun (WGS) entry which is preliminary data.</text>
</comment>